<gene>
    <name evidence="1" type="ORF">V1525DRAFT_439319</name>
</gene>
<proteinExistence type="predicted"/>
<keyword evidence="2" id="KW-1185">Reference proteome</keyword>
<dbReference type="Proteomes" id="UP001433508">
    <property type="component" value="Unassembled WGS sequence"/>
</dbReference>
<evidence type="ECO:0000313" key="2">
    <source>
        <dbReference type="Proteomes" id="UP001433508"/>
    </source>
</evidence>
<comment type="caution">
    <text evidence="1">The sequence shown here is derived from an EMBL/GenBank/DDBJ whole genome shotgun (WGS) entry which is preliminary data.</text>
</comment>
<reference evidence="2" key="1">
    <citation type="journal article" date="2024" name="Front. Bioeng. Biotechnol.">
        <title>Genome-scale model development and genomic sequencing of the oleaginous clade Lipomyces.</title>
        <authorList>
            <person name="Czajka J.J."/>
            <person name="Han Y."/>
            <person name="Kim J."/>
            <person name="Mondo S.J."/>
            <person name="Hofstad B.A."/>
            <person name="Robles A."/>
            <person name="Haridas S."/>
            <person name="Riley R."/>
            <person name="LaButti K."/>
            <person name="Pangilinan J."/>
            <person name="Andreopoulos W."/>
            <person name="Lipzen A."/>
            <person name="Yan J."/>
            <person name="Wang M."/>
            <person name="Ng V."/>
            <person name="Grigoriev I.V."/>
            <person name="Spatafora J.W."/>
            <person name="Magnuson J.K."/>
            <person name="Baker S.E."/>
            <person name="Pomraning K.R."/>
        </authorList>
    </citation>
    <scope>NUCLEOTIDE SEQUENCE [LARGE SCALE GENOMIC DNA]</scope>
    <source>
        <strain evidence="2">CBS 7786</strain>
    </source>
</reference>
<accession>A0ACC3T5F0</accession>
<dbReference type="EMBL" id="MU971351">
    <property type="protein sequence ID" value="KAK9238871.1"/>
    <property type="molecule type" value="Genomic_DNA"/>
</dbReference>
<protein>
    <submittedName>
        <fullName evidence="1">U1 zinc finger-domain-containing protein</fullName>
    </submittedName>
</protein>
<organism evidence="1 2">
    <name type="scientific">Lipomyces kononenkoae</name>
    <name type="common">Yeast</name>
    <dbReference type="NCBI Taxonomy" id="34357"/>
    <lineage>
        <taxon>Eukaryota</taxon>
        <taxon>Fungi</taxon>
        <taxon>Dikarya</taxon>
        <taxon>Ascomycota</taxon>
        <taxon>Saccharomycotina</taxon>
        <taxon>Lipomycetes</taxon>
        <taxon>Lipomycetales</taxon>
        <taxon>Lipomycetaceae</taxon>
        <taxon>Lipomyces</taxon>
    </lineage>
</organism>
<name>A0ACC3T5F0_LIPKO</name>
<sequence>MPKISTIYYFCDYCDVYLTHDSISVRRAHNSGRNHIKNVIDYYQQISQEQAQAIIDSITSQYSDGSQPGQASRPSLPYQFPSGVIPPPPVLPGMPVPPPGSLPIPPPGGLPFPPPGGFPIPPPGMMMPPRGGLPGPGNIPIPPGALPIPPPGALPIPPPGFVPPGMPNTMPTGAPGMNSSAPPGAPPGLSFPPPPGFGMPPGLPSGSMGAQNLQRR</sequence>
<evidence type="ECO:0000313" key="1">
    <source>
        <dbReference type="EMBL" id="KAK9238871.1"/>
    </source>
</evidence>